<dbReference type="OrthoDB" id="4251672at2"/>
<protein>
    <submittedName>
        <fullName evidence="2">Crotonobetainyl-CoA:carnitine CoA-transferase CaiB-like acyl-CoA transferase</fullName>
    </submittedName>
</protein>
<gene>
    <name evidence="2" type="ORF">BKA19_2069</name>
</gene>
<accession>A0A4Q7Y755</accession>
<dbReference type="EMBL" id="SHKV01000001">
    <property type="protein sequence ID" value="RZU32374.1"/>
    <property type="molecule type" value="Genomic_DNA"/>
</dbReference>
<comment type="caution">
    <text evidence="2">The sequence shown here is derived from an EMBL/GenBank/DDBJ whole genome shotgun (WGS) entry which is preliminary data.</text>
</comment>
<dbReference type="PANTHER" id="PTHR48228:SF5">
    <property type="entry name" value="ALPHA-METHYLACYL-COA RACEMASE"/>
    <property type="match status" value="1"/>
</dbReference>
<reference evidence="2 3" key="1">
    <citation type="submission" date="2019-02" db="EMBL/GenBank/DDBJ databases">
        <title>Sequencing the genomes of 1000 actinobacteria strains.</title>
        <authorList>
            <person name="Klenk H.-P."/>
        </authorList>
    </citation>
    <scope>NUCLEOTIDE SEQUENCE [LARGE SCALE GENOMIC DNA]</scope>
    <source>
        <strain evidence="2 3">DSM 44509</strain>
    </source>
</reference>
<dbReference type="InterPro" id="IPR044855">
    <property type="entry name" value="CoA-Trfase_III_dom3_sf"/>
</dbReference>
<name>A0A4Q7Y755_9ACTN</name>
<dbReference type="AlphaFoldDB" id="A0A4Q7Y755"/>
<proteinExistence type="predicted"/>
<evidence type="ECO:0000313" key="3">
    <source>
        <dbReference type="Proteomes" id="UP000292507"/>
    </source>
</evidence>
<organism evidence="2 3">
    <name type="scientific">Blastococcus saxobsidens</name>
    <dbReference type="NCBI Taxonomy" id="138336"/>
    <lineage>
        <taxon>Bacteria</taxon>
        <taxon>Bacillati</taxon>
        <taxon>Actinomycetota</taxon>
        <taxon>Actinomycetes</taxon>
        <taxon>Geodermatophilales</taxon>
        <taxon>Geodermatophilaceae</taxon>
        <taxon>Blastococcus</taxon>
    </lineage>
</organism>
<keyword evidence="3" id="KW-1185">Reference proteome</keyword>
<sequence length="388" mass="41178">MSAAGNGRPAPPLTGIRVLDFSTLLPGPLATLVLAEAGAEVLQVERPPHGDEMRSYVPRLGGSSANYALLNRGKRSAAVDLKDPAVRDRLLALATEVDVVVEQFRPGVMDRLGLGYEDFRAVAPGIVYCSITGYGQTGPAAGRAGHDLNYLAESGLLGVVVDERGDPHLPPTVIADIAGGTYPAVVNILLALIRRQTTGEGCHLDIGMTPNLSTLAYGYLATHAGSGTWPEPGRDLLTGGSPRYHVYRTADGRHVAAAPLEERFWRRFCELVDLPAELRSDAGREDEVIAAVAERIAARPAAHWSERFDGEDVCCCVVATLEEAARSQTLRTRSAHRVAGPGFDVSALPVPVVDQLRAEPGALPCPPLRTGPEALAFDRTAHPSGRSA</sequence>
<dbReference type="PANTHER" id="PTHR48228">
    <property type="entry name" value="SUCCINYL-COA--D-CITRAMALATE COA-TRANSFERASE"/>
    <property type="match status" value="1"/>
</dbReference>
<dbReference type="GO" id="GO:0016740">
    <property type="term" value="F:transferase activity"/>
    <property type="evidence" value="ECO:0007669"/>
    <property type="project" value="UniProtKB-KW"/>
</dbReference>
<dbReference type="Proteomes" id="UP000292507">
    <property type="component" value="Unassembled WGS sequence"/>
</dbReference>
<dbReference type="Gene3D" id="3.30.1540.10">
    <property type="entry name" value="formyl-coa transferase, domain 3"/>
    <property type="match status" value="1"/>
</dbReference>
<dbReference type="Gene3D" id="3.40.50.10540">
    <property type="entry name" value="Crotonobetainyl-coa:carnitine coa-transferase, domain 1"/>
    <property type="match status" value="1"/>
</dbReference>
<dbReference type="InterPro" id="IPR050509">
    <property type="entry name" value="CoA-transferase_III"/>
</dbReference>
<dbReference type="SUPFAM" id="SSF89796">
    <property type="entry name" value="CoA-transferase family III (CaiB/BaiF)"/>
    <property type="match status" value="1"/>
</dbReference>
<evidence type="ECO:0000256" key="1">
    <source>
        <dbReference type="SAM" id="MobiDB-lite"/>
    </source>
</evidence>
<feature type="region of interest" description="Disordered" evidence="1">
    <location>
        <begin position="363"/>
        <end position="388"/>
    </location>
</feature>
<dbReference type="InterPro" id="IPR003673">
    <property type="entry name" value="CoA-Trfase_fam_III"/>
</dbReference>
<dbReference type="InterPro" id="IPR023606">
    <property type="entry name" value="CoA-Trfase_III_dom_1_sf"/>
</dbReference>
<keyword evidence="2" id="KW-0808">Transferase</keyword>
<dbReference type="RefSeq" id="WP_104530314.1">
    <property type="nucleotide sequence ID" value="NZ_POQT01000048.1"/>
</dbReference>
<evidence type="ECO:0000313" key="2">
    <source>
        <dbReference type="EMBL" id="RZU32374.1"/>
    </source>
</evidence>
<dbReference type="Pfam" id="PF02515">
    <property type="entry name" value="CoA_transf_3"/>
    <property type="match status" value="1"/>
</dbReference>